<dbReference type="Proteomes" id="UP001182556">
    <property type="component" value="Unassembled WGS sequence"/>
</dbReference>
<comment type="subcellular location">
    <subcellularLocation>
        <location evidence="1">Endosome</location>
    </subcellularLocation>
</comment>
<dbReference type="GO" id="GO:0000815">
    <property type="term" value="C:ESCRT III complex"/>
    <property type="evidence" value="ECO:0007669"/>
    <property type="project" value="TreeGrafter"/>
</dbReference>
<protein>
    <recommendedName>
        <fullName evidence="4">Vacuolar-sorting protein SNF7</fullName>
    </recommendedName>
    <alternativeName>
        <fullName evidence="5">Vacuolar protein-sorting-associated protein 32</fullName>
    </alternativeName>
</protein>
<proteinExistence type="inferred from homology"/>
<evidence type="ECO:0000256" key="2">
    <source>
        <dbReference type="ARBA" id="ARBA00006190"/>
    </source>
</evidence>
<evidence type="ECO:0000256" key="4">
    <source>
        <dbReference type="ARBA" id="ARBA00040017"/>
    </source>
</evidence>
<keyword evidence="6" id="KW-0175">Coiled coil</keyword>
<evidence type="ECO:0000313" key="9">
    <source>
        <dbReference type="Proteomes" id="UP001182556"/>
    </source>
</evidence>
<dbReference type="Pfam" id="PF03357">
    <property type="entry name" value="Snf7"/>
    <property type="match status" value="1"/>
</dbReference>
<feature type="region of interest" description="Disordered" evidence="7">
    <location>
        <begin position="231"/>
        <end position="265"/>
    </location>
</feature>
<organism evidence="8 9">
    <name type="scientific">Papiliotrema laurentii</name>
    <name type="common">Cryptococcus laurentii</name>
    <dbReference type="NCBI Taxonomy" id="5418"/>
    <lineage>
        <taxon>Eukaryota</taxon>
        <taxon>Fungi</taxon>
        <taxon>Dikarya</taxon>
        <taxon>Basidiomycota</taxon>
        <taxon>Agaricomycotina</taxon>
        <taxon>Tremellomycetes</taxon>
        <taxon>Tremellales</taxon>
        <taxon>Rhynchogastremaceae</taxon>
        <taxon>Papiliotrema</taxon>
    </lineage>
</organism>
<dbReference type="AlphaFoldDB" id="A0AAD9FWI4"/>
<dbReference type="GO" id="GO:0009898">
    <property type="term" value="C:cytoplasmic side of plasma membrane"/>
    <property type="evidence" value="ECO:0007669"/>
    <property type="project" value="TreeGrafter"/>
</dbReference>
<evidence type="ECO:0000256" key="7">
    <source>
        <dbReference type="SAM" id="MobiDB-lite"/>
    </source>
</evidence>
<reference evidence="8" key="1">
    <citation type="submission" date="2023-02" db="EMBL/GenBank/DDBJ databases">
        <title>Identification and recombinant expression of a fungal hydrolase from Papiliotrema laurentii that hydrolyzes apple cutin and clears colloidal polyester polyurethane.</title>
        <authorList>
            <consortium name="DOE Joint Genome Institute"/>
            <person name="Roman V.A."/>
            <person name="Bojanowski C."/>
            <person name="Crable B.R."/>
            <person name="Wagner D.N."/>
            <person name="Hung C.S."/>
            <person name="Nadeau L.J."/>
            <person name="Schratz L."/>
            <person name="Haridas S."/>
            <person name="Pangilinan J."/>
            <person name="Lipzen A."/>
            <person name="Na H."/>
            <person name="Yan M."/>
            <person name="Ng V."/>
            <person name="Grigoriev I.V."/>
            <person name="Spatafora J.W."/>
            <person name="Barlow D."/>
            <person name="Biffinger J."/>
            <person name="Kelley-Loughnane N."/>
            <person name="Varaljay V.A."/>
            <person name="Crookes-Goodson W.J."/>
        </authorList>
    </citation>
    <scope>NUCLEOTIDE SEQUENCE</scope>
    <source>
        <strain evidence="8">5307AH</strain>
    </source>
</reference>
<comment type="caution">
    <text evidence="8">The sequence shown here is derived from an EMBL/GenBank/DDBJ whole genome shotgun (WGS) entry which is preliminary data.</text>
</comment>
<evidence type="ECO:0000256" key="1">
    <source>
        <dbReference type="ARBA" id="ARBA00004177"/>
    </source>
</evidence>
<gene>
    <name evidence="8" type="ORF">DB88DRAFT_478279</name>
</gene>
<name>A0AAD9FWI4_PAPLA</name>
<comment type="similarity">
    <text evidence="2">Belongs to the SNF7 family.</text>
</comment>
<evidence type="ECO:0000256" key="3">
    <source>
        <dbReference type="ARBA" id="ARBA00022753"/>
    </source>
</evidence>
<dbReference type="Gene3D" id="6.10.250.1710">
    <property type="match status" value="1"/>
</dbReference>
<feature type="compositionally biased region" description="Polar residues" evidence="7">
    <location>
        <begin position="1"/>
        <end position="19"/>
    </location>
</feature>
<feature type="coiled-coil region" evidence="6">
    <location>
        <begin position="67"/>
        <end position="112"/>
    </location>
</feature>
<dbReference type="GO" id="GO:0032511">
    <property type="term" value="P:late endosome to vacuole transport via multivesicular body sorting pathway"/>
    <property type="evidence" value="ECO:0007669"/>
    <property type="project" value="TreeGrafter"/>
</dbReference>
<dbReference type="PANTHER" id="PTHR22761:SF10">
    <property type="entry name" value="GH13992P"/>
    <property type="match status" value="1"/>
</dbReference>
<dbReference type="InterPro" id="IPR005024">
    <property type="entry name" value="Snf7_fam"/>
</dbReference>
<evidence type="ECO:0000256" key="5">
    <source>
        <dbReference type="ARBA" id="ARBA00042586"/>
    </source>
</evidence>
<keyword evidence="3" id="KW-0967">Endosome</keyword>
<dbReference type="GO" id="GO:0006900">
    <property type="term" value="P:vesicle budding from membrane"/>
    <property type="evidence" value="ECO:0007669"/>
    <property type="project" value="TreeGrafter"/>
</dbReference>
<dbReference type="GO" id="GO:0005771">
    <property type="term" value="C:multivesicular body"/>
    <property type="evidence" value="ECO:0007669"/>
    <property type="project" value="TreeGrafter"/>
</dbReference>
<dbReference type="Gene3D" id="1.10.287.1060">
    <property type="entry name" value="ESAT-6-like"/>
    <property type="match status" value="1"/>
</dbReference>
<evidence type="ECO:0000256" key="6">
    <source>
        <dbReference type="SAM" id="Coils"/>
    </source>
</evidence>
<dbReference type="PANTHER" id="PTHR22761">
    <property type="entry name" value="CHARGED MULTIVESICULAR BODY PROTEIN"/>
    <property type="match status" value="1"/>
</dbReference>
<keyword evidence="9" id="KW-1185">Reference proteome</keyword>
<sequence length="274" mass="30278">MTISLTFPSGQQLGATNPHYQPLSRPPLYPSLDHNYQPSPPHPPFTPHSTTMSSWASWFGGGRKDSRESARDAIVGLRQQLLMLEKKEEHLNKKIEEEMKKARANATTNKRLATAALRQKKAHENELDRIAGTRLTLETQVNAIESANLNAETMVAMKKGADALKGIHSSLKVEKVDQTMDSIREQMDLTNEISDAISNPVGMGNMIDEDELNAELEALEQEELDDRLAGAERVPLHTPASPVGVSNAPSRVQAQADEDDEEAQLRQLQAELAM</sequence>
<accession>A0AAD9FWI4</accession>
<dbReference type="EMBL" id="JAODAN010000001">
    <property type="protein sequence ID" value="KAK1927514.1"/>
    <property type="molecule type" value="Genomic_DNA"/>
</dbReference>
<feature type="region of interest" description="Disordered" evidence="7">
    <location>
        <begin position="1"/>
        <end position="50"/>
    </location>
</feature>
<evidence type="ECO:0000313" key="8">
    <source>
        <dbReference type="EMBL" id="KAK1927514.1"/>
    </source>
</evidence>